<comment type="caution">
    <text evidence="4">The sequence shown here is derived from an EMBL/GenBank/DDBJ whole genome shotgun (WGS) entry which is preliminary data.</text>
</comment>
<keyword evidence="1" id="KW-1133">Transmembrane helix</keyword>
<dbReference type="Pfam" id="PF16220">
    <property type="entry name" value="DUF4880"/>
    <property type="match status" value="1"/>
</dbReference>
<evidence type="ECO:0000256" key="1">
    <source>
        <dbReference type="SAM" id="Phobius"/>
    </source>
</evidence>
<accession>A0A3E0WMD0</accession>
<dbReference type="Pfam" id="PF04773">
    <property type="entry name" value="FecR"/>
    <property type="match status" value="1"/>
</dbReference>
<dbReference type="PANTHER" id="PTHR30273">
    <property type="entry name" value="PERIPLASMIC SIGNAL SENSOR AND SIGMA FACTOR ACTIVATOR FECR-RELATED"/>
    <property type="match status" value="1"/>
</dbReference>
<gene>
    <name evidence="4" type="ORF">CAL65_17090</name>
</gene>
<protein>
    <recommendedName>
        <fullName evidence="6">Anti-FecI sigma factor, FecR</fullName>
    </recommendedName>
</protein>
<evidence type="ECO:0000259" key="2">
    <source>
        <dbReference type="Pfam" id="PF04773"/>
    </source>
</evidence>
<feature type="domain" description="FecR protein" evidence="2">
    <location>
        <begin position="117"/>
        <end position="208"/>
    </location>
</feature>
<keyword evidence="5" id="KW-1185">Reference proteome</keyword>
<keyword evidence="1" id="KW-0812">Transmembrane</keyword>
<dbReference type="PIRSF" id="PIRSF018266">
    <property type="entry name" value="FecR"/>
    <property type="match status" value="1"/>
</dbReference>
<dbReference type="AlphaFoldDB" id="A0A3E0WMD0"/>
<feature type="domain" description="FecR N-terminal" evidence="3">
    <location>
        <begin position="20"/>
        <end position="62"/>
    </location>
</feature>
<feature type="transmembrane region" description="Helical" evidence="1">
    <location>
        <begin position="90"/>
        <end position="109"/>
    </location>
</feature>
<dbReference type="InterPro" id="IPR006860">
    <property type="entry name" value="FecR"/>
</dbReference>
<evidence type="ECO:0008006" key="6">
    <source>
        <dbReference type="Google" id="ProtNLM"/>
    </source>
</evidence>
<dbReference type="Gene3D" id="2.60.120.1440">
    <property type="match status" value="1"/>
</dbReference>
<evidence type="ECO:0000313" key="5">
    <source>
        <dbReference type="Proteomes" id="UP000256763"/>
    </source>
</evidence>
<dbReference type="EMBL" id="NFZW01000020">
    <property type="protein sequence ID" value="RFA33569.1"/>
    <property type="molecule type" value="Genomic_DNA"/>
</dbReference>
<dbReference type="InterPro" id="IPR012373">
    <property type="entry name" value="Ferrdict_sens_TM"/>
</dbReference>
<dbReference type="OrthoDB" id="9771237at2"/>
<dbReference type="PANTHER" id="PTHR30273:SF2">
    <property type="entry name" value="PROTEIN FECR"/>
    <property type="match status" value="1"/>
</dbReference>
<proteinExistence type="predicted"/>
<dbReference type="InterPro" id="IPR032623">
    <property type="entry name" value="FecR_N"/>
</dbReference>
<reference evidence="5" key="1">
    <citation type="submission" date="2017-05" db="EMBL/GenBank/DDBJ databases">
        <authorList>
            <person name="Sharma S."/>
            <person name="Sidhu C."/>
            <person name="Pinnaka A.K."/>
        </authorList>
    </citation>
    <scope>NUCLEOTIDE SEQUENCE [LARGE SCALE GENOMIC DNA]</scope>
    <source>
        <strain evidence="5">AK93</strain>
    </source>
</reference>
<evidence type="ECO:0000259" key="3">
    <source>
        <dbReference type="Pfam" id="PF16220"/>
    </source>
</evidence>
<dbReference type="GO" id="GO:0016989">
    <property type="term" value="F:sigma factor antagonist activity"/>
    <property type="evidence" value="ECO:0007669"/>
    <property type="project" value="TreeGrafter"/>
</dbReference>
<sequence>MASTAGAPNTQADIPEPVLERAIAWAVTLNSGTASAADRAAFAEWLALAAVHRCAWQRIQAVEQEFAGIRPLGESAHRTLRGSTRRRRRGVLAGGLCSFVLLFFTLFLLPMPQLQQEYVTAAGERRTLDLPGGARVYLDGGTVLTVELGEAPTLRLRRGELFVDSGLAQAADKPRVWTADGVATPLGTRFTVTKRAAGTEIAVTEGDVLLATATGESLATARVGERWRLADGVAVAVANNGLRPGAWREGIIEADDAPLGEVLEALARHRRGWLHYDAEAAALRVSGVFRLDDADGALVVLEGTLPVRVERRTPWWVSVRHK</sequence>
<organism evidence="4 5">
    <name type="scientific">Alkalilimnicola ehrlichii</name>
    <dbReference type="NCBI Taxonomy" id="351052"/>
    <lineage>
        <taxon>Bacteria</taxon>
        <taxon>Pseudomonadati</taxon>
        <taxon>Pseudomonadota</taxon>
        <taxon>Gammaproteobacteria</taxon>
        <taxon>Chromatiales</taxon>
        <taxon>Ectothiorhodospiraceae</taxon>
        <taxon>Alkalilimnicola</taxon>
    </lineage>
</organism>
<keyword evidence="1" id="KW-0472">Membrane</keyword>
<evidence type="ECO:0000313" key="4">
    <source>
        <dbReference type="EMBL" id="RFA33569.1"/>
    </source>
</evidence>
<dbReference type="Proteomes" id="UP000256763">
    <property type="component" value="Unassembled WGS sequence"/>
</dbReference>
<dbReference type="RefSeq" id="WP_116302923.1">
    <property type="nucleotide sequence ID" value="NZ_NFZV01000015.1"/>
</dbReference>
<name>A0A3E0WMD0_9GAMM</name>